<accession>W2CRM2</accession>
<dbReference type="Pfam" id="PF02602">
    <property type="entry name" value="HEM4"/>
    <property type="match status" value="1"/>
</dbReference>
<comment type="caution">
    <text evidence="2">The sequence shown here is derived from an EMBL/GenBank/DDBJ whole genome shotgun (WGS) entry which is preliminary data.</text>
</comment>
<dbReference type="GO" id="GO:0006780">
    <property type="term" value="P:uroporphyrinogen III biosynthetic process"/>
    <property type="evidence" value="ECO:0007669"/>
    <property type="project" value="InterPro"/>
</dbReference>
<reference evidence="2 3" key="1">
    <citation type="submission" date="2013-11" db="EMBL/GenBank/DDBJ databases">
        <title>Single cell genomics of uncultured Tannerella BU063 (oral taxon 286).</title>
        <authorList>
            <person name="Beall C.J."/>
            <person name="Campbell A.G."/>
            <person name="Griffen A.L."/>
            <person name="Podar M."/>
            <person name="Leys E.J."/>
        </authorList>
    </citation>
    <scope>NUCLEOTIDE SEQUENCE [LARGE SCALE GENOMIC DNA]</scope>
    <source>
        <strain evidence="2">Cell 6/7/9</strain>
    </source>
</reference>
<dbReference type="SUPFAM" id="SSF69618">
    <property type="entry name" value="HemD-like"/>
    <property type="match status" value="1"/>
</dbReference>
<dbReference type="InterPro" id="IPR039793">
    <property type="entry name" value="UROS/Hem4"/>
</dbReference>
<dbReference type="PANTHER" id="PTHR12390:SF0">
    <property type="entry name" value="UROPORPHYRINOGEN-III SYNTHASE"/>
    <property type="match status" value="1"/>
</dbReference>
<gene>
    <name evidence="2" type="ORF">T231_08025</name>
</gene>
<dbReference type="GO" id="GO:0004852">
    <property type="term" value="F:uroporphyrinogen-III synthase activity"/>
    <property type="evidence" value="ECO:0007669"/>
    <property type="project" value="InterPro"/>
</dbReference>
<dbReference type="AlphaFoldDB" id="W2CRM2"/>
<keyword evidence="3" id="KW-1185">Reference proteome</keyword>
<protein>
    <submittedName>
        <fullName evidence="2">Uroporphyrinogen-III synthase</fullName>
    </submittedName>
</protein>
<proteinExistence type="predicted"/>
<sequence length="258" mass="29309">MALSIKKLLVSQPKPETGKSPYFDIAERYGVDIDFRPFIKVEALTAKEFRKQRIVIPDYSAVIFTARTAVDHFFHLCKELRIVVPEAMKYFCMTEAIAVYLQKYTVYRKRKIFFGATGKTDDLINLIVKHPKEKYLLPASDIHKDDISEALTEKKIPCKTAIMYRTVCSEFSKDESFDYDMLVFFSPSGISSLMKNFPQFKQDGIRIGCFGATTAKAALDAGLRLDIEAPTPEAPSMTAALEQYLKKQLENDGPQNDE</sequence>
<dbReference type="PATRIC" id="fig|1411021.3.peg.879"/>
<evidence type="ECO:0000313" key="2">
    <source>
        <dbReference type="EMBL" id="ETK09825.1"/>
    </source>
</evidence>
<evidence type="ECO:0000313" key="3">
    <source>
        <dbReference type="Proteomes" id="UP000018874"/>
    </source>
</evidence>
<dbReference type="InterPro" id="IPR003754">
    <property type="entry name" value="4pyrrol_synth_uPrphyn_synth"/>
</dbReference>
<name>W2CRM2_9BACT</name>
<dbReference type="Gene3D" id="3.40.50.10090">
    <property type="match status" value="2"/>
</dbReference>
<evidence type="ECO:0000259" key="1">
    <source>
        <dbReference type="Pfam" id="PF02602"/>
    </source>
</evidence>
<organism evidence="2 3">
    <name type="scientific">Tannerella sp. oral taxon BU063 isolate Cell 6/7/9</name>
    <dbReference type="NCBI Taxonomy" id="1411021"/>
    <lineage>
        <taxon>Bacteria</taxon>
        <taxon>Pseudomonadati</taxon>
        <taxon>Bacteroidota</taxon>
        <taxon>Bacteroidia</taxon>
        <taxon>Bacteroidales</taxon>
        <taxon>Tannerellaceae</taxon>
        <taxon>Tannerella</taxon>
    </lineage>
</organism>
<dbReference type="CDD" id="cd06578">
    <property type="entry name" value="HemD"/>
    <property type="match status" value="1"/>
</dbReference>
<dbReference type="PANTHER" id="PTHR12390">
    <property type="entry name" value="UROPORPHYRINOGEN III SYNTHASE"/>
    <property type="match status" value="1"/>
</dbReference>
<dbReference type="InterPro" id="IPR036108">
    <property type="entry name" value="4pyrrol_syn_uPrphyn_synt_sf"/>
</dbReference>
<feature type="domain" description="Tetrapyrrole biosynthesis uroporphyrinogen III synthase" evidence="1">
    <location>
        <begin position="26"/>
        <end position="238"/>
    </location>
</feature>
<dbReference type="GO" id="GO:0005829">
    <property type="term" value="C:cytosol"/>
    <property type="evidence" value="ECO:0007669"/>
    <property type="project" value="TreeGrafter"/>
</dbReference>
<dbReference type="EMBL" id="AYYD01000984">
    <property type="protein sequence ID" value="ETK09825.1"/>
    <property type="molecule type" value="Genomic_DNA"/>
</dbReference>
<dbReference type="Proteomes" id="UP000018874">
    <property type="component" value="Unassembled WGS sequence"/>
</dbReference>